<feature type="region of interest" description="Disordered" evidence="1">
    <location>
        <begin position="1"/>
        <end position="21"/>
    </location>
</feature>
<comment type="caution">
    <text evidence="2">The sequence shown here is derived from an EMBL/GenBank/DDBJ whole genome shotgun (WGS) entry which is preliminary data.</text>
</comment>
<dbReference type="AlphaFoldDB" id="A0A834W861"/>
<evidence type="ECO:0000313" key="3">
    <source>
        <dbReference type="Proteomes" id="UP000634136"/>
    </source>
</evidence>
<evidence type="ECO:0000256" key="1">
    <source>
        <dbReference type="SAM" id="MobiDB-lite"/>
    </source>
</evidence>
<keyword evidence="3" id="KW-1185">Reference proteome</keyword>
<protein>
    <submittedName>
        <fullName evidence="2">Uncharacterized protein</fullName>
    </submittedName>
</protein>
<feature type="compositionally biased region" description="Polar residues" evidence="1">
    <location>
        <begin position="1"/>
        <end position="14"/>
    </location>
</feature>
<name>A0A834W861_9FABA</name>
<proteinExistence type="predicted"/>
<dbReference type="Proteomes" id="UP000634136">
    <property type="component" value="Unassembled WGS sequence"/>
</dbReference>
<sequence>MDSSISICPTSDATASFRPPSALPQMAPTTKLLTDRVPCARGAVEFSVCLTLEKAPMRTCFPTGLSWLPSSTFQKFWAYQLRHPHVLPTPPPHRSLVPLLPEYNSGPLEIDLPSISNIFFLTTTVFWMPISPTMEANHMQTFVLNYIISPPDIDLRDKLFL</sequence>
<organism evidence="2 3">
    <name type="scientific">Senna tora</name>
    <dbReference type="NCBI Taxonomy" id="362788"/>
    <lineage>
        <taxon>Eukaryota</taxon>
        <taxon>Viridiplantae</taxon>
        <taxon>Streptophyta</taxon>
        <taxon>Embryophyta</taxon>
        <taxon>Tracheophyta</taxon>
        <taxon>Spermatophyta</taxon>
        <taxon>Magnoliopsida</taxon>
        <taxon>eudicotyledons</taxon>
        <taxon>Gunneridae</taxon>
        <taxon>Pentapetalae</taxon>
        <taxon>rosids</taxon>
        <taxon>fabids</taxon>
        <taxon>Fabales</taxon>
        <taxon>Fabaceae</taxon>
        <taxon>Caesalpinioideae</taxon>
        <taxon>Cassia clade</taxon>
        <taxon>Senna</taxon>
    </lineage>
</organism>
<gene>
    <name evidence="2" type="ORF">G2W53_033064</name>
</gene>
<accession>A0A834W861</accession>
<reference evidence="2" key="1">
    <citation type="submission" date="2020-09" db="EMBL/GenBank/DDBJ databases">
        <title>Genome-Enabled Discovery of Anthraquinone Biosynthesis in Senna tora.</title>
        <authorList>
            <person name="Kang S.-H."/>
            <person name="Pandey R.P."/>
            <person name="Lee C.-M."/>
            <person name="Sim J.-S."/>
            <person name="Jeong J.-T."/>
            <person name="Choi B.-S."/>
            <person name="Jung M."/>
            <person name="Ginzburg D."/>
            <person name="Zhao K."/>
            <person name="Won S.Y."/>
            <person name="Oh T.-J."/>
            <person name="Yu Y."/>
            <person name="Kim N.-H."/>
            <person name="Lee O.R."/>
            <person name="Lee T.-H."/>
            <person name="Bashyal P."/>
            <person name="Kim T.-S."/>
            <person name="Lee W.-H."/>
            <person name="Kawkins C."/>
            <person name="Kim C.-K."/>
            <person name="Kim J.S."/>
            <person name="Ahn B.O."/>
            <person name="Rhee S.Y."/>
            <person name="Sohng J.K."/>
        </authorList>
    </citation>
    <scope>NUCLEOTIDE SEQUENCE</scope>
    <source>
        <tissue evidence="2">Leaf</tissue>
    </source>
</reference>
<dbReference type="EMBL" id="JAAIUW010000010">
    <property type="protein sequence ID" value="KAF7812088.1"/>
    <property type="molecule type" value="Genomic_DNA"/>
</dbReference>
<evidence type="ECO:0000313" key="2">
    <source>
        <dbReference type="EMBL" id="KAF7812088.1"/>
    </source>
</evidence>